<dbReference type="RefSeq" id="WP_344120919.1">
    <property type="nucleotide sequence ID" value="NZ_BAAABW010000026.1"/>
</dbReference>
<protein>
    <submittedName>
        <fullName evidence="1">Uncharacterized protein</fullName>
    </submittedName>
</protein>
<dbReference type="Proteomes" id="UP001500063">
    <property type="component" value="Unassembled WGS sequence"/>
</dbReference>
<reference evidence="2" key="1">
    <citation type="journal article" date="2019" name="Int. J. Syst. Evol. Microbiol.">
        <title>The Global Catalogue of Microorganisms (GCM) 10K type strain sequencing project: providing services to taxonomists for standard genome sequencing and annotation.</title>
        <authorList>
            <consortium name="The Broad Institute Genomics Platform"/>
            <consortium name="The Broad Institute Genome Sequencing Center for Infectious Disease"/>
            <person name="Wu L."/>
            <person name="Ma J."/>
        </authorList>
    </citation>
    <scope>NUCLEOTIDE SEQUENCE [LARGE SCALE GENOMIC DNA]</scope>
    <source>
        <strain evidence="2">JCM 4565</strain>
    </source>
</reference>
<keyword evidence="2" id="KW-1185">Reference proteome</keyword>
<sequence length="76" mass="8352">MTHDGVTEWETALLEGGPADGAVIRLANRPGVVQVTHPCTVEGSASEMRIAALYVYRRDLRVKEEPLRYGFDPVSP</sequence>
<gene>
    <name evidence="1" type="ORF">GCM10010319_48850</name>
</gene>
<comment type="caution">
    <text evidence="1">The sequence shown here is derived from an EMBL/GenBank/DDBJ whole genome shotgun (WGS) entry which is preliminary data.</text>
</comment>
<evidence type="ECO:0000313" key="1">
    <source>
        <dbReference type="EMBL" id="GAA0365176.1"/>
    </source>
</evidence>
<name>A0ABP3H8Z9_9ACTN</name>
<proteinExistence type="predicted"/>
<organism evidence="1 2">
    <name type="scientific">Streptomyces blastmyceticus</name>
    <dbReference type="NCBI Taxonomy" id="68180"/>
    <lineage>
        <taxon>Bacteria</taxon>
        <taxon>Bacillati</taxon>
        <taxon>Actinomycetota</taxon>
        <taxon>Actinomycetes</taxon>
        <taxon>Kitasatosporales</taxon>
        <taxon>Streptomycetaceae</taxon>
        <taxon>Streptomyces</taxon>
    </lineage>
</organism>
<accession>A0ABP3H8Z9</accession>
<dbReference type="EMBL" id="BAAABW010000026">
    <property type="protein sequence ID" value="GAA0365176.1"/>
    <property type="molecule type" value="Genomic_DNA"/>
</dbReference>
<evidence type="ECO:0000313" key="2">
    <source>
        <dbReference type="Proteomes" id="UP001500063"/>
    </source>
</evidence>